<dbReference type="InterPro" id="IPR011009">
    <property type="entry name" value="Kinase-like_dom_sf"/>
</dbReference>
<dbReference type="AlphaFoldDB" id="A0A8H7XWH2"/>
<comment type="caution">
    <text evidence="7">The sequence shown here is derived from an EMBL/GenBank/DDBJ whole genome shotgun (WGS) entry which is preliminary data.</text>
</comment>
<evidence type="ECO:0000256" key="6">
    <source>
        <dbReference type="ARBA" id="ARBA00022840"/>
    </source>
</evidence>
<gene>
    <name evidence="7" type="ORF">JR316_006706</name>
</gene>
<keyword evidence="4" id="KW-0547">Nucleotide-binding</keyword>
<evidence type="ECO:0000256" key="5">
    <source>
        <dbReference type="ARBA" id="ARBA00022777"/>
    </source>
</evidence>
<dbReference type="OrthoDB" id="5987198at2759"/>
<reference evidence="7" key="1">
    <citation type="submission" date="2021-02" db="EMBL/GenBank/DDBJ databases">
        <title>Psilocybe cubensis genome.</title>
        <authorList>
            <person name="Mckernan K.J."/>
            <person name="Crawford S."/>
            <person name="Trippe A."/>
            <person name="Kane L.T."/>
            <person name="Mclaughlin S."/>
        </authorList>
    </citation>
    <scope>NUCLEOTIDE SEQUENCE [LARGE SCALE GENOMIC DNA]</scope>
    <source>
        <strain evidence="7">MGC-MH-2018</strain>
    </source>
</reference>
<evidence type="ECO:0000256" key="1">
    <source>
        <dbReference type="ARBA" id="ARBA00010791"/>
    </source>
</evidence>
<dbReference type="GO" id="GO:0004674">
    <property type="term" value="F:protein serine/threonine kinase activity"/>
    <property type="evidence" value="ECO:0007669"/>
    <property type="project" value="UniProtKB-KW"/>
</dbReference>
<sequence length="382" mass="44266">MPPQPISQDTDEDDSILLPWEVDWVKLQPFLKKNGYKLRPRYHPNWKPPWTRFWNLNKDMSDYSDWLWTSVPKLIDAVRVRDGAKVVLKRVVLAEDNVEILQFLNTPKMREDSRNNTVPLLDVLLLPNDSGLETSSPSALLVMPMLFPLMSDSLPYRHVKEVLELLEQLIQGIQFLHEHHIAHRDACCGNFLMDPTNVIPSSFHHAANYCQPDGKTRIIYRDRCAVAPVKYYLIDFETARFFAPGTGCVGYYGQVKYVPEMSGTIPYDPFKLDVFQLGDVVDRFVQEYEGLDFLSPLAESMRYFDPELRPTATESLSILRQIIASLDYACLSGDIWLRKTTAEERGRKSPPPQSRATRRLISFIEWWIRLIMLFQKRTSNPV</sequence>
<dbReference type="GO" id="GO:0005737">
    <property type="term" value="C:cytoplasm"/>
    <property type="evidence" value="ECO:0007669"/>
    <property type="project" value="TreeGrafter"/>
</dbReference>
<dbReference type="Gene3D" id="1.10.510.10">
    <property type="entry name" value="Transferase(Phosphotransferase) domain 1"/>
    <property type="match status" value="1"/>
</dbReference>
<keyword evidence="3" id="KW-0808">Transferase</keyword>
<evidence type="ECO:0008006" key="8">
    <source>
        <dbReference type="Google" id="ProtNLM"/>
    </source>
</evidence>
<evidence type="ECO:0000256" key="4">
    <source>
        <dbReference type="ARBA" id="ARBA00022741"/>
    </source>
</evidence>
<proteinExistence type="inferred from homology"/>
<evidence type="ECO:0000313" key="7">
    <source>
        <dbReference type="EMBL" id="KAG5168113.1"/>
    </source>
</evidence>
<comment type="similarity">
    <text evidence="1">Belongs to the protein kinase superfamily. CAMK Ser/Thr protein kinase family. NIM1 subfamily.</text>
</comment>
<evidence type="ECO:0000256" key="3">
    <source>
        <dbReference type="ARBA" id="ARBA00022679"/>
    </source>
</evidence>
<dbReference type="SUPFAM" id="SSF56112">
    <property type="entry name" value="Protein kinase-like (PK-like)"/>
    <property type="match status" value="1"/>
</dbReference>
<dbReference type="PANTHER" id="PTHR24346">
    <property type="entry name" value="MAP/MICROTUBULE AFFINITY-REGULATING KINASE"/>
    <property type="match status" value="1"/>
</dbReference>
<keyword evidence="2" id="KW-0723">Serine/threonine-protein kinase</keyword>
<keyword evidence="5" id="KW-0418">Kinase</keyword>
<keyword evidence="6" id="KW-0067">ATP-binding</keyword>
<dbReference type="GO" id="GO:0005524">
    <property type="term" value="F:ATP binding"/>
    <property type="evidence" value="ECO:0007669"/>
    <property type="project" value="UniProtKB-KW"/>
</dbReference>
<dbReference type="EMBL" id="JAFIQS010000006">
    <property type="protein sequence ID" value="KAG5168113.1"/>
    <property type="molecule type" value="Genomic_DNA"/>
</dbReference>
<organism evidence="7">
    <name type="scientific">Psilocybe cubensis</name>
    <name type="common">Psychedelic mushroom</name>
    <name type="synonym">Stropharia cubensis</name>
    <dbReference type="NCBI Taxonomy" id="181762"/>
    <lineage>
        <taxon>Eukaryota</taxon>
        <taxon>Fungi</taxon>
        <taxon>Dikarya</taxon>
        <taxon>Basidiomycota</taxon>
        <taxon>Agaricomycotina</taxon>
        <taxon>Agaricomycetes</taxon>
        <taxon>Agaricomycetidae</taxon>
        <taxon>Agaricales</taxon>
        <taxon>Agaricineae</taxon>
        <taxon>Strophariaceae</taxon>
        <taxon>Psilocybe</taxon>
    </lineage>
</organism>
<dbReference type="PANTHER" id="PTHR24346:SF82">
    <property type="entry name" value="KP78A-RELATED"/>
    <property type="match status" value="1"/>
</dbReference>
<dbReference type="GO" id="GO:0035556">
    <property type="term" value="P:intracellular signal transduction"/>
    <property type="evidence" value="ECO:0007669"/>
    <property type="project" value="TreeGrafter"/>
</dbReference>
<accession>A0A8H7XWH2</accession>
<protein>
    <recommendedName>
        <fullName evidence="8">Protein kinase domain-containing protein</fullName>
    </recommendedName>
</protein>
<name>A0A8H7XWH2_PSICU</name>
<evidence type="ECO:0000256" key="2">
    <source>
        <dbReference type="ARBA" id="ARBA00022527"/>
    </source>
</evidence>